<feature type="compositionally biased region" description="Basic and acidic residues" evidence="1">
    <location>
        <begin position="57"/>
        <end position="69"/>
    </location>
</feature>
<gene>
    <name evidence="2" type="ORF">JMJ92_09530</name>
</gene>
<reference evidence="3" key="1">
    <citation type="submission" date="2021-01" db="EMBL/GenBank/DDBJ databases">
        <title>Draft genomes of Rhodovulum sulfidophilum.</title>
        <authorList>
            <person name="Guzman M.S."/>
        </authorList>
    </citation>
    <scope>NUCLEOTIDE SEQUENCE [LARGE SCALE GENOMIC DNA]</scope>
    <source>
        <strain evidence="3">AB19</strain>
    </source>
</reference>
<protein>
    <submittedName>
        <fullName evidence="2">Uncharacterized protein</fullName>
    </submittedName>
</protein>
<accession>A0ABS1RFH9</accession>
<dbReference type="EMBL" id="JAESIL010000033">
    <property type="protein sequence ID" value="MBL3578393.1"/>
    <property type="molecule type" value="Genomic_DNA"/>
</dbReference>
<evidence type="ECO:0000256" key="1">
    <source>
        <dbReference type="SAM" id="MobiDB-lite"/>
    </source>
</evidence>
<proteinExistence type="predicted"/>
<comment type="caution">
    <text evidence="2">The sequence shown here is derived from an EMBL/GenBank/DDBJ whole genome shotgun (WGS) entry which is preliminary data.</text>
</comment>
<feature type="region of interest" description="Disordered" evidence="1">
    <location>
        <begin position="55"/>
        <end position="77"/>
    </location>
</feature>
<sequence>MTCIDPGAAQVAHARTIVLNPGAYAHRLSIRLHAWAVLKTARGQTVRAARLQQMQRTENHRGLAFDRQNEAPGGDAA</sequence>
<evidence type="ECO:0000313" key="2">
    <source>
        <dbReference type="EMBL" id="MBL3578393.1"/>
    </source>
</evidence>
<keyword evidence="3" id="KW-1185">Reference proteome</keyword>
<evidence type="ECO:0000313" key="3">
    <source>
        <dbReference type="Proteomes" id="UP000635853"/>
    </source>
</evidence>
<dbReference type="RefSeq" id="WP_178390668.1">
    <property type="nucleotide sequence ID" value="NZ_JAESIL010000033.1"/>
</dbReference>
<name>A0ABS1RFH9_9RHOB</name>
<organism evidence="2 3">
    <name type="scientific">Rhodovulum visakhapatnamense</name>
    <dbReference type="NCBI Taxonomy" id="364297"/>
    <lineage>
        <taxon>Bacteria</taxon>
        <taxon>Pseudomonadati</taxon>
        <taxon>Pseudomonadota</taxon>
        <taxon>Alphaproteobacteria</taxon>
        <taxon>Rhodobacterales</taxon>
        <taxon>Paracoccaceae</taxon>
        <taxon>Rhodovulum</taxon>
    </lineage>
</organism>
<dbReference type="Proteomes" id="UP000635853">
    <property type="component" value="Unassembled WGS sequence"/>
</dbReference>